<dbReference type="Proteomes" id="UP000054324">
    <property type="component" value="Unassembled WGS sequence"/>
</dbReference>
<organism evidence="1 2">
    <name type="scientific">Opisthorchis viverrini</name>
    <name type="common">Southeast Asian liver fluke</name>
    <dbReference type="NCBI Taxonomy" id="6198"/>
    <lineage>
        <taxon>Eukaryota</taxon>
        <taxon>Metazoa</taxon>
        <taxon>Spiralia</taxon>
        <taxon>Lophotrochozoa</taxon>
        <taxon>Platyhelminthes</taxon>
        <taxon>Trematoda</taxon>
        <taxon>Digenea</taxon>
        <taxon>Opisthorchiida</taxon>
        <taxon>Opisthorchiata</taxon>
        <taxon>Opisthorchiidae</taxon>
        <taxon>Opisthorchis</taxon>
    </lineage>
</organism>
<dbReference type="GeneID" id="20327808"/>
<gene>
    <name evidence="1" type="ORF">T265_13641</name>
</gene>
<dbReference type="RefSeq" id="XP_009168126.1">
    <property type="nucleotide sequence ID" value="XM_009169862.1"/>
</dbReference>
<evidence type="ECO:0000313" key="2">
    <source>
        <dbReference type="Proteomes" id="UP000054324"/>
    </source>
</evidence>
<dbReference type="EMBL" id="KL596706">
    <property type="protein sequence ID" value="KER28116.1"/>
    <property type="molecule type" value="Genomic_DNA"/>
</dbReference>
<name>A0A074ZM36_OPIVI</name>
<dbReference type="CTD" id="20327808"/>
<proteinExistence type="predicted"/>
<keyword evidence="2" id="KW-1185">Reference proteome</keyword>
<protein>
    <submittedName>
        <fullName evidence="1">Uncharacterized protein</fullName>
    </submittedName>
</protein>
<dbReference type="AlphaFoldDB" id="A0A074ZM36"/>
<dbReference type="OrthoDB" id="6229751at2759"/>
<sequence>MLPILRAIRVRWAKWLEREFTDRKVRGSNPTSATRLPLSKLGQLGSITALVLPSGGMAARHRKVFDHRCLRSIVRIWWEHWISNSEVRRAVFGRNNSPSIDELITLHRLRWIGHILCMPVERLPRRALFAQPCEGWKRTRGGQTITWQ</sequence>
<accession>A0A074ZM36</accession>
<dbReference type="KEGG" id="ovi:T265_13641"/>
<evidence type="ECO:0000313" key="1">
    <source>
        <dbReference type="EMBL" id="KER28116.1"/>
    </source>
</evidence>
<reference evidence="1 2" key="1">
    <citation type="submission" date="2013-11" db="EMBL/GenBank/DDBJ databases">
        <title>Opisthorchis viverrini - life in the bile duct.</title>
        <authorList>
            <person name="Young N.D."/>
            <person name="Nagarajan N."/>
            <person name="Lin S.J."/>
            <person name="Korhonen P.K."/>
            <person name="Jex A.R."/>
            <person name="Hall R.S."/>
            <person name="Safavi-Hemami H."/>
            <person name="Kaewkong W."/>
            <person name="Bertrand D."/>
            <person name="Gao S."/>
            <person name="Seet Q."/>
            <person name="Wongkham S."/>
            <person name="Teh B.T."/>
            <person name="Wongkham C."/>
            <person name="Intapan P.M."/>
            <person name="Maleewong W."/>
            <person name="Yang X."/>
            <person name="Hu M."/>
            <person name="Wang Z."/>
            <person name="Hofmann A."/>
            <person name="Sternberg P.W."/>
            <person name="Tan P."/>
            <person name="Wang J."/>
            <person name="Gasser R.B."/>
        </authorList>
    </citation>
    <scope>NUCLEOTIDE SEQUENCE [LARGE SCALE GENOMIC DNA]</scope>
</reference>